<dbReference type="InterPro" id="IPR029483">
    <property type="entry name" value="GH97_C"/>
</dbReference>
<dbReference type="Pfam" id="PF14508">
    <property type="entry name" value="GH97_N"/>
    <property type="match status" value="1"/>
</dbReference>
<accession>A0ABQ2U4H8</accession>
<dbReference type="InterPro" id="IPR008979">
    <property type="entry name" value="Galactose-bd-like_sf"/>
</dbReference>
<dbReference type="Gene3D" id="3.20.20.70">
    <property type="entry name" value="Aldolase class I"/>
    <property type="match status" value="1"/>
</dbReference>
<dbReference type="InterPro" id="IPR017853">
    <property type="entry name" value="GH"/>
</dbReference>
<dbReference type="InterPro" id="IPR006311">
    <property type="entry name" value="TAT_signal"/>
</dbReference>
<evidence type="ECO:0000313" key="5">
    <source>
        <dbReference type="EMBL" id="GGT65445.1"/>
    </source>
</evidence>
<sequence length="911" mass="97851">MSRTKTDNDVTSWTEAPVPRSSRMSPGGPRRTLLPALLTLLLSAALALTTLGAPARAAGPGGTWTVHQPGAPRDGVTAVVRLDPADGTLTLTARKGATTVLEPAPLGIVTSAADLTSELRADSRHTRQVTERYSMTTGKQLRRTARMTETRFTFTGRDGARLGLVVRVADDGVAYRYVLPGPGTVTVEREASAFRPPAAARAWLTPYSVNYERLYAPATAAGAAPGAYAYPALFQVGNTYALLTESDVDGRYDASRLVHEGDGRYTVRLADPEVTSEGPLATPWRTAVVGDLATVTESTLVDDLAPPSRLADTSWIRPGKVAWSWLDGFGAAQRDLVAQQRFVDLAAAHGWPYALVDDGWKTTDWMPELIAYARQRGVDVLLWVHWTDLDTAAERAEFLPRVKRWGAAGLKIDFMDSDSQERFRWYDDILRDTARHRLLVNFHGATLPKGVQRTWPHVMTLEAVYGAEQGTVPAAGLTALPYTRNAVGSMDYTPMGFQFGTRTVSDAAELALSVVFESGLQNFAGSVAAYRGRPEVARFLEQVPTVWDETRLLSGLPGESATFARRHGDRWFLGGVHAGEAGTERVRLDFLGGGRWLAEVVRDGEDGGLLRERHVVTRRDVLDVPTAEHGGFAGQICRLTPGRDTCDRPVTRLPLTALTADPARAEADPGGSVAVTGRFAVEESGPATDVRLTLDVPDGWTADGDGTTAAELPAGEALSGDWTVRVPSGVRPGGYDLTVRAEYRAPDRPGSGALRVERPVRVFVPEPGVTYVSDLPFTTERNGWGPVERDMSNGERDPADGGPLTLAGTVYDKGLGTHAAGEIVVELGGEYRRFTAEVGVDDEVGAKGTVAFEVLGDGRTLLTTGVLDGADPAFPVDMDVTGVRQLTLRVLDGGDGVDSDHADWADARLAP</sequence>
<dbReference type="InterPro" id="IPR014718">
    <property type="entry name" value="GH-type_carb-bd"/>
</dbReference>
<reference evidence="6" key="1">
    <citation type="journal article" date="2019" name="Int. J. Syst. Evol. Microbiol.">
        <title>The Global Catalogue of Microorganisms (GCM) 10K type strain sequencing project: providing services to taxonomists for standard genome sequencing and annotation.</title>
        <authorList>
            <consortium name="The Broad Institute Genomics Platform"/>
            <consortium name="The Broad Institute Genome Sequencing Center for Infectious Disease"/>
            <person name="Wu L."/>
            <person name="Ma J."/>
        </authorList>
    </citation>
    <scope>NUCLEOTIDE SEQUENCE [LARGE SCALE GENOMIC DNA]</scope>
    <source>
        <strain evidence="6">JCM 4422</strain>
    </source>
</reference>
<evidence type="ECO:0000256" key="1">
    <source>
        <dbReference type="ARBA" id="ARBA00022801"/>
    </source>
</evidence>
<keyword evidence="2" id="KW-0326">Glycosidase</keyword>
<evidence type="ECO:0000256" key="2">
    <source>
        <dbReference type="ARBA" id="ARBA00023295"/>
    </source>
</evidence>
<dbReference type="InterPro" id="IPR013785">
    <property type="entry name" value="Aldolase_TIM"/>
</dbReference>
<comment type="caution">
    <text evidence="5">The sequence shown here is derived from an EMBL/GenBank/DDBJ whole genome shotgun (WGS) entry which is preliminary data.</text>
</comment>
<dbReference type="Gene3D" id="2.70.98.10">
    <property type="match status" value="1"/>
</dbReference>
<dbReference type="Pfam" id="PF10566">
    <property type="entry name" value="Glyco_hydro_97"/>
    <property type="match status" value="1"/>
</dbReference>
<dbReference type="InterPro" id="IPR018905">
    <property type="entry name" value="A-galactase_NEW3"/>
</dbReference>
<proteinExistence type="predicted"/>
<organism evidence="5 6">
    <name type="scientific">Streptomyces variabilis</name>
    <dbReference type="NCBI Taxonomy" id="67372"/>
    <lineage>
        <taxon>Bacteria</taxon>
        <taxon>Bacillati</taxon>
        <taxon>Actinomycetota</taxon>
        <taxon>Actinomycetes</taxon>
        <taxon>Kitasatosporales</taxon>
        <taxon>Streptomycetaceae</taxon>
        <taxon>Streptomyces</taxon>
        <taxon>Streptomyces griseoincarnatus group</taxon>
    </lineage>
</organism>
<feature type="compositionally biased region" description="Basic and acidic residues" evidence="3">
    <location>
        <begin position="787"/>
        <end position="799"/>
    </location>
</feature>
<dbReference type="InterPro" id="IPR013780">
    <property type="entry name" value="Glyco_hydro_b"/>
</dbReference>
<dbReference type="InterPro" id="IPR038637">
    <property type="entry name" value="NPCBM_sf"/>
</dbReference>
<feature type="region of interest" description="Disordered" evidence="3">
    <location>
        <begin position="1"/>
        <end position="30"/>
    </location>
</feature>
<dbReference type="InterPro" id="IPR019563">
    <property type="entry name" value="GH97_catalytic"/>
</dbReference>
<evidence type="ECO:0000259" key="4">
    <source>
        <dbReference type="SMART" id="SM00776"/>
    </source>
</evidence>
<dbReference type="SUPFAM" id="SSF49785">
    <property type="entry name" value="Galactose-binding domain-like"/>
    <property type="match status" value="1"/>
</dbReference>
<dbReference type="InterPro" id="IPR013783">
    <property type="entry name" value="Ig-like_fold"/>
</dbReference>
<dbReference type="InterPro" id="IPR052720">
    <property type="entry name" value="Glycosyl_hydrolase_97"/>
</dbReference>
<name>A0ABQ2U4H8_9ACTN</name>
<feature type="compositionally biased region" description="Low complexity" evidence="3">
    <location>
        <begin position="17"/>
        <end position="30"/>
    </location>
</feature>
<evidence type="ECO:0000313" key="6">
    <source>
        <dbReference type="Proteomes" id="UP000629911"/>
    </source>
</evidence>
<dbReference type="PROSITE" id="PS51318">
    <property type="entry name" value="TAT"/>
    <property type="match status" value="1"/>
</dbReference>
<dbReference type="PANTHER" id="PTHR35803">
    <property type="entry name" value="GLUCAN 1,4-ALPHA-GLUCOSIDASE SUSB-RELATED"/>
    <property type="match status" value="1"/>
</dbReference>
<dbReference type="Gene3D" id="2.60.40.10">
    <property type="entry name" value="Immunoglobulins"/>
    <property type="match status" value="1"/>
</dbReference>
<dbReference type="Gene3D" id="2.60.120.1060">
    <property type="entry name" value="NPCBM/NEW2 domain"/>
    <property type="match status" value="1"/>
</dbReference>
<keyword evidence="1" id="KW-0378">Hydrolase</keyword>
<dbReference type="Proteomes" id="UP000629911">
    <property type="component" value="Unassembled WGS sequence"/>
</dbReference>
<dbReference type="PANTHER" id="PTHR35803:SF2">
    <property type="entry name" value="RETAINING ALPHA-GALACTOSIDASE"/>
    <property type="match status" value="1"/>
</dbReference>
<dbReference type="SUPFAM" id="SSF51445">
    <property type="entry name" value="(Trans)glycosidases"/>
    <property type="match status" value="1"/>
</dbReference>
<dbReference type="Gene3D" id="2.60.40.1180">
    <property type="entry name" value="Golgi alpha-mannosidase II"/>
    <property type="match status" value="1"/>
</dbReference>
<dbReference type="Pfam" id="PF08305">
    <property type="entry name" value="NPCBM"/>
    <property type="match status" value="1"/>
</dbReference>
<evidence type="ECO:0000256" key="3">
    <source>
        <dbReference type="SAM" id="MobiDB-lite"/>
    </source>
</evidence>
<dbReference type="InterPro" id="IPR029486">
    <property type="entry name" value="GH97_N"/>
</dbReference>
<gene>
    <name evidence="5" type="ORF">GCM10010287_45000</name>
</gene>
<feature type="region of interest" description="Disordered" evidence="3">
    <location>
        <begin position="782"/>
        <end position="802"/>
    </location>
</feature>
<dbReference type="EMBL" id="BMTZ01000015">
    <property type="protein sequence ID" value="GGT65445.1"/>
    <property type="molecule type" value="Genomic_DNA"/>
</dbReference>
<protein>
    <recommendedName>
        <fullName evidence="4">Glycosyl hydrolase family 98 putative carbohydrate-binding module domain-containing protein</fullName>
    </recommendedName>
</protein>
<dbReference type="SMART" id="SM00776">
    <property type="entry name" value="NPCBM"/>
    <property type="match status" value="1"/>
</dbReference>
<keyword evidence="6" id="KW-1185">Reference proteome</keyword>
<dbReference type="InterPro" id="IPR013222">
    <property type="entry name" value="Glyco_hyd_98_carb-bd"/>
</dbReference>
<dbReference type="Pfam" id="PF10633">
    <property type="entry name" value="NPCBM_assoc"/>
    <property type="match status" value="1"/>
</dbReference>
<feature type="domain" description="Glycosyl hydrolase family 98 putative carbohydrate-binding module" evidence="4">
    <location>
        <begin position="766"/>
        <end position="911"/>
    </location>
</feature>
<dbReference type="Pfam" id="PF14509">
    <property type="entry name" value="GH97_C"/>
    <property type="match status" value="1"/>
</dbReference>